<keyword evidence="2" id="KW-1185">Reference proteome</keyword>
<name>A0A1C4GKV6_9ENTR</name>
<dbReference type="EMBL" id="FMBC01000079">
    <property type="protein sequence ID" value="SCC68837.1"/>
    <property type="molecule type" value="Genomic_DNA"/>
</dbReference>
<reference evidence="2" key="1">
    <citation type="submission" date="2016-08" db="EMBL/GenBank/DDBJ databases">
        <authorList>
            <person name="Varghese N."/>
            <person name="Submissions Spin"/>
        </authorList>
    </citation>
    <scope>NUCLEOTIDE SEQUENCE [LARGE SCALE GENOMIC DNA]</scope>
    <source>
        <strain evidence="2">REICA_142</strain>
    </source>
</reference>
<dbReference type="OrthoDB" id="6635439at2"/>
<dbReference type="RefSeq" id="WP_090138816.1">
    <property type="nucleotide sequence ID" value="NZ_FMBC01000079.1"/>
</dbReference>
<sequence length="328" mass="36405">MGSQYVKSEIHSLYEICGRGPQVFNLFDASRITEGKYVNTVGALSDNVAYFASDMLPVQDNAQYVFTKQVAHLAFYGFDKKFISYAGAVDANTPFTTPEGTFFVRFSQTLSTGADTQVLTKGTSAPSVYMGYGWRDWYRQDLKSHQQTVELFNKNFPGANLVNRNEVLMGYALSTNGSVTANNSYYVTDFIPVAPLATYICNKASNVVCCYDVTLKKVDVLSIHTNTPFTTPADAAYIRLHATPLNSADTLMLLHGSDMPADYVPSGAPNKQDITQTSLQISRAPSMRHCRQGAISLTRAVLRWVIPFHIRMAPWARMPRMPSPILSR</sequence>
<accession>A0A1C4GKV6</accession>
<dbReference type="Proteomes" id="UP000198515">
    <property type="component" value="Unassembled WGS sequence"/>
</dbReference>
<proteinExistence type="predicted"/>
<organism evidence="1 2">
    <name type="scientific">Kosakonia oryziphila</name>
    <dbReference type="NCBI Taxonomy" id="1005667"/>
    <lineage>
        <taxon>Bacteria</taxon>
        <taxon>Pseudomonadati</taxon>
        <taxon>Pseudomonadota</taxon>
        <taxon>Gammaproteobacteria</taxon>
        <taxon>Enterobacterales</taxon>
        <taxon>Enterobacteriaceae</taxon>
        <taxon>Kosakonia</taxon>
    </lineage>
</organism>
<protein>
    <submittedName>
        <fullName evidence="1">Uncharacterized protein</fullName>
    </submittedName>
</protein>
<gene>
    <name evidence="1" type="ORF">GA0061070_10799</name>
</gene>
<evidence type="ECO:0000313" key="1">
    <source>
        <dbReference type="EMBL" id="SCC68837.1"/>
    </source>
</evidence>
<evidence type="ECO:0000313" key="2">
    <source>
        <dbReference type="Proteomes" id="UP000198515"/>
    </source>
</evidence>
<dbReference type="AlphaFoldDB" id="A0A1C4GKV6"/>